<dbReference type="PANTHER" id="PTHR14963">
    <property type="entry name" value="RHO GTPASE ACTIVATING PROTEIN 18,19-RELATED"/>
    <property type="match status" value="1"/>
</dbReference>
<dbReference type="Proteomes" id="UP000749559">
    <property type="component" value="Unassembled WGS sequence"/>
</dbReference>
<evidence type="ECO:0000256" key="1">
    <source>
        <dbReference type="ARBA" id="ARBA00022468"/>
    </source>
</evidence>
<protein>
    <submittedName>
        <fullName evidence="3">Uncharacterized protein</fullName>
    </submittedName>
</protein>
<dbReference type="EMBL" id="CAIIXF020000010">
    <property type="protein sequence ID" value="CAH1797242.1"/>
    <property type="molecule type" value="Genomic_DNA"/>
</dbReference>
<dbReference type="AlphaFoldDB" id="A0A8J1TY42"/>
<dbReference type="Pfam" id="PF25442">
    <property type="entry name" value="Ubiquitin_RHG40_C"/>
    <property type="match status" value="1"/>
</dbReference>
<accession>A0A8J1TY42</accession>
<dbReference type="GO" id="GO:0051056">
    <property type="term" value="P:regulation of small GTPase mediated signal transduction"/>
    <property type="evidence" value="ECO:0007669"/>
    <property type="project" value="TreeGrafter"/>
</dbReference>
<name>A0A8J1TY42_OWEFU</name>
<comment type="caution">
    <text evidence="3">The sequence shown here is derived from an EMBL/GenBank/DDBJ whole genome shotgun (WGS) entry which is preliminary data.</text>
</comment>
<gene>
    <name evidence="3" type="ORF">OFUS_LOCUS21567</name>
</gene>
<feature type="compositionally biased region" description="Basic residues" evidence="2">
    <location>
        <begin position="100"/>
        <end position="109"/>
    </location>
</feature>
<evidence type="ECO:0000313" key="3">
    <source>
        <dbReference type="EMBL" id="CAH1797242.1"/>
    </source>
</evidence>
<dbReference type="GO" id="GO:0005737">
    <property type="term" value="C:cytoplasm"/>
    <property type="evidence" value="ECO:0007669"/>
    <property type="project" value="TreeGrafter"/>
</dbReference>
<feature type="region of interest" description="Disordered" evidence="2">
    <location>
        <begin position="14"/>
        <end position="45"/>
    </location>
</feature>
<reference evidence="3" key="1">
    <citation type="submission" date="2022-03" db="EMBL/GenBank/DDBJ databases">
        <authorList>
            <person name="Martin C."/>
        </authorList>
    </citation>
    <scope>NUCLEOTIDE SEQUENCE</scope>
</reference>
<organism evidence="3 4">
    <name type="scientific">Owenia fusiformis</name>
    <name type="common">Polychaete worm</name>
    <dbReference type="NCBI Taxonomy" id="6347"/>
    <lineage>
        <taxon>Eukaryota</taxon>
        <taxon>Metazoa</taxon>
        <taxon>Spiralia</taxon>
        <taxon>Lophotrochozoa</taxon>
        <taxon>Annelida</taxon>
        <taxon>Polychaeta</taxon>
        <taxon>Sedentaria</taxon>
        <taxon>Canalipalpata</taxon>
        <taxon>Sabellida</taxon>
        <taxon>Oweniida</taxon>
        <taxon>Oweniidae</taxon>
        <taxon>Owenia</taxon>
    </lineage>
</organism>
<dbReference type="PANTHER" id="PTHR14963:SF1">
    <property type="entry name" value="RHO GTPASE-ACTIVATING PROTEIN CONUNDRUM"/>
    <property type="match status" value="1"/>
</dbReference>
<dbReference type="InterPro" id="IPR057323">
    <property type="entry name" value="RHG40/28/18_ubiquitin"/>
</dbReference>
<sequence>MKITMARNSKEFEDFFKEAQDIESNKDQDGDVTEDEQSKTPDEGEVELNWLQDAGYGHLVSKFEDGKELEDDIFTEATSSLTRTQAAAVRKRVDTLNATIRKRQKHKEHQKVDVRDVFPQQPESPTGSPGPISPRSGRHVRRGSGKGSSSSSSSLFKNKGVYSVTVDGIDYNKVGGIEGLSIQATKEGSSVITLTGATSPPLSPVQDSDVQLMFLLDDETPKKPVQENTENRGSQIKEVPAARTEMPNITLVQEPLGRTSINDLSPQDQSSLKTLSLIELTALFDVHNITYSKRKAKRKFKEGGLFGVPISTLTEHDIKLQPNCTVPLFFRQMIKYLEKNCLHEEGILRIPGSASRIKQLRQNFEDSFYSGHFSWDDIRPNDIAALLKQFLRELPVPLLTFDLLDAFAQIERIPELKQQLQAMNLLILMLPQTHRDTLELLVKFLKKISDLQEQNKMTLTNVAMIMAPNLFLVQNRKIWNAHNKSREQEITMAAGTSNIVKKLIHYHPLLWTVPSFMLSQVRHQYMSEQAKANREKSVSSCTPICERKVYIKRRRMQDNIMKFLGKKDKSEAYRKQSNEEPLADGVIRVQAPGLTKSSTLIQLERDMTCNDILTRFRRVSQPSLSAPNIENSHTPKPNFKPEYHESLQLYEVGGNIGERCLDLNTNMLALYRINRNAEWIVKIRQEIA</sequence>
<keyword evidence="1" id="KW-0343">GTPase activation</keyword>
<dbReference type="GO" id="GO:0030833">
    <property type="term" value="P:regulation of actin filament polymerization"/>
    <property type="evidence" value="ECO:0007669"/>
    <property type="project" value="TreeGrafter"/>
</dbReference>
<dbReference type="Gene3D" id="1.10.555.10">
    <property type="entry name" value="Rho GTPase activation protein"/>
    <property type="match status" value="1"/>
</dbReference>
<dbReference type="GO" id="GO:0005096">
    <property type="term" value="F:GTPase activator activity"/>
    <property type="evidence" value="ECO:0007669"/>
    <property type="project" value="UniProtKB-KW"/>
</dbReference>
<dbReference type="SUPFAM" id="SSF48350">
    <property type="entry name" value="GTPase activation domain, GAP"/>
    <property type="match status" value="1"/>
</dbReference>
<evidence type="ECO:0000256" key="2">
    <source>
        <dbReference type="SAM" id="MobiDB-lite"/>
    </source>
</evidence>
<dbReference type="SMART" id="SM00324">
    <property type="entry name" value="RhoGAP"/>
    <property type="match status" value="1"/>
</dbReference>
<keyword evidence="4" id="KW-1185">Reference proteome</keyword>
<dbReference type="Pfam" id="PF00620">
    <property type="entry name" value="RhoGAP"/>
    <property type="match status" value="1"/>
</dbReference>
<dbReference type="OrthoDB" id="27680at2759"/>
<feature type="compositionally biased region" description="Basic and acidic residues" evidence="2">
    <location>
        <begin position="14"/>
        <end position="29"/>
    </location>
</feature>
<feature type="region of interest" description="Disordered" evidence="2">
    <location>
        <begin position="100"/>
        <end position="154"/>
    </location>
</feature>
<dbReference type="InterPro" id="IPR000198">
    <property type="entry name" value="RhoGAP_dom"/>
</dbReference>
<proteinExistence type="predicted"/>
<dbReference type="InterPro" id="IPR008936">
    <property type="entry name" value="Rho_GTPase_activation_prot"/>
</dbReference>
<dbReference type="GO" id="GO:0007165">
    <property type="term" value="P:signal transduction"/>
    <property type="evidence" value="ECO:0007669"/>
    <property type="project" value="InterPro"/>
</dbReference>
<dbReference type="PROSITE" id="PS50238">
    <property type="entry name" value="RHOGAP"/>
    <property type="match status" value="1"/>
</dbReference>
<evidence type="ECO:0000313" key="4">
    <source>
        <dbReference type="Proteomes" id="UP000749559"/>
    </source>
</evidence>